<evidence type="ECO:0000256" key="1">
    <source>
        <dbReference type="SAM" id="Phobius"/>
    </source>
</evidence>
<sequence>MNKLKVMGKESLAGARSQPVTSALLVLIAIISCALIQLTTGRTAGVEVSLLRSFDEASSRMIVVRAEPDSGLTMDILQPLQQIQELESVMIFGPAWDARNHALGPSSMAVAVRNFPAELCPENITCVRADQISSGLLATGQAMELLGVSPGIGNLAAVDGNIYGVSEQLYLPEHLKILEPAILQPIPSTALATQPVTTVFLLAREPEQLSALSAHLIELIDVPDKSKIGLETGKSQAELRASISSQVSSYGHGLLVALLLGTGATIGAIALGVVLLRRREFGRRRSLGATRTWLVTFVTTQVLVLVGAGALIGTATGLTILKVEGAPLPTPSFVVAVLVLSIGASAIFALVPATYAASRDPVAELRVP</sequence>
<accession>A0AAU7DXU2</accession>
<organism evidence="2">
    <name type="scientific">Jonesiaceae bacterium BS-20</name>
    <dbReference type="NCBI Taxonomy" id="3120821"/>
    <lineage>
        <taxon>Bacteria</taxon>
        <taxon>Bacillati</taxon>
        <taxon>Actinomycetota</taxon>
        <taxon>Actinomycetes</taxon>
        <taxon>Micrococcales</taxon>
        <taxon>Jonesiaceae</taxon>
    </lineage>
</organism>
<name>A0AAU7DXU2_9MICO</name>
<keyword evidence="1" id="KW-1133">Transmembrane helix</keyword>
<dbReference type="PANTHER" id="PTHR30572:SF4">
    <property type="entry name" value="ABC TRANSPORTER PERMEASE YTRF"/>
    <property type="match status" value="1"/>
</dbReference>
<keyword evidence="1" id="KW-0472">Membrane</keyword>
<gene>
    <name evidence="2" type="ORF">V5R04_07110</name>
</gene>
<feature type="transmembrane region" description="Helical" evidence="1">
    <location>
        <begin position="297"/>
        <end position="321"/>
    </location>
</feature>
<dbReference type="AlphaFoldDB" id="A0AAU7DXU2"/>
<proteinExistence type="predicted"/>
<reference evidence="2" key="1">
    <citation type="submission" date="2024-02" db="EMBL/GenBank/DDBJ databases">
        <title>Tomenella chthoni gen. nov. sp. nov., a member of the family Jonesiaceae isolated from bat guano.</title>
        <authorList>
            <person name="Miller S.L."/>
            <person name="King J."/>
            <person name="Sankaranarayanan K."/>
            <person name="Lawson P.A."/>
        </authorList>
    </citation>
    <scope>NUCLEOTIDE SEQUENCE</scope>
    <source>
        <strain evidence="2">BS-20</strain>
    </source>
</reference>
<dbReference type="PANTHER" id="PTHR30572">
    <property type="entry name" value="MEMBRANE COMPONENT OF TRANSPORTER-RELATED"/>
    <property type="match status" value="1"/>
</dbReference>
<evidence type="ECO:0008006" key="3">
    <source>
        <dbReference type="Google" id="ProtNLM"/>
    </source>
</evidence>
<keyword evidence="1" id="KW-0812">Transmembrane</keyword>
<evidence type="ECO:0000313" key="2">
    <source>
        <dbReference type="EMBL" id="XBH22972.1"/>
    </source>
</evidence>
<feature type="transmembrane region" description="Helical" evidence="1">
    <location>
        <begin position="250"/>
        <end position="276"/>
    </location>
</feature>
<dbReference type="EMBL" id="CP146203">
    <property type="protein sequence ID" value="XBH22972.1"/>
    <property type="molecule type" value="Genomic_DNA"/>
</dbReference>
<feature type="transmembrane region" description="Helical" evidence="1">
    <location>
        <begin position="20"/>
        <end position="38"/>
    </location>
</feature>
<protein>
    <recommendedName>
        <fullName evidence="3">FtsX-like permease family protein</fullName>
    </recommendedName>
</protein>
<dbReference type="PROSITE" id="PS51257">
    <property type="entry name" value="PROKAR_LIPOPROTEIN"/>
    <property type="match status" value="1"/>
</dbReference>
<dbReference type="GO" id="GO:0005886">
    <property type="term" value="C:plasma membrane"/>
    <property type="evidence" value="ECO:0007669"/>
    <property type="project" value="TreeGrafter"/>
</dbReference>
<dbReference type="InterPro" id="IPR050250">
    <property type="entry name" value="Macrolide_Exporter_MacB"/>
</dbReference>
<feature type="transmembrane region" description="Helical" evidence="1">
    <location>
        <begin position="333"/>
        <end position="356"/>
    </location>
</feature>
<dbReference type="GO" id="GO:0022857">
    <property type="term" value="F:transmembrane transporter activity"/>
    <property type="evidence" value="ECO:0007669"/>
    <property type="project" value="TreeGrafter"/>
</dbReference>